<feature type="binding site" evidence="7">
    <location>
        <position position="163"/>
    </location>
    <ligand>
        <name>substrate</name>
    </ligand>
</feature>
<dbReference type="CDD" id="cd02440">
    <property type="entry name" value="AdoMet_MTases"/>
    <property type="match status" value="1"/>
</dbReference>
<feature type="binding site" evidence="7">
    <location>
        <begin position="195"/>
        <end position="198"/>
    </location>
    <ligand>
        <name>substrate</name>
    </ligand>
</feature>
<keyword evidence="4 7" id="KW-0808">Transferase</keyword>
<sequence length="217" mass="25568">MKREVKSFVHVRSRTSKKDLEIFKKFKKKSFFDSKEVCDLSKLLPEKKINILEIGFGDGNNLIEKAMANSDMNFYGIEVFKFGIASVLKQVQIHDLNNICLFYGDAKDFLVKIEKPFFDFIFILFPDPWPKKKHWKRRLINQNFLNLIKQNLREKGCLIVKTDWQDYADDIKKDLAEFKVFHDPNILQSLKPTQTKYEGKAIKEGREVFTYISDLNA</sequence>
<feature type="binding site" evidence="7">
    <location>
        <position position="53"/>
    </location>
    <ligand>
        <name>S-adenosyl-L-methionine</name>
        <dbReference type="ChEBI" id="CHEBI:59789"/>
    </ligand>
</feature>
<keyword evidence="3 7" id="KW-0489">Methyltransferase</keyword>
<dbReference type="Pfam" id="PF02390">
    <property type="entry name" value="Methyltransf_4"/>
    <property type="match status" value="1"/>
</dbReference>
<dbReference type="NCBIfam" id="TIGR00091">
    <property type="entry name" value="tRNA (guanosine(46)-N7)-methyltransferase TrmB"/>
    <property type="match status" value="1"/>
</dbReference>
<comment type="function">
    <text evidence="2 7">Catalyzes the formation of N(7)-methylguanine at position 46 (m7G46) in tRNA.</text>
</comment>
<feature type="binding site" evidence="7">
    <location>
        <position position="131"/>
    </location>
    <ligand>
        <name>substrate</name>
    </ligand>
</feature>
<dbReference type="EMBL" id="JADHQC010000002">
    <property type="protein sequence ID" value="MBL6811386.1"/>
    <property type="molecule type" value="Genomic_DNA"/>
</dbReference>
<dbReference type="InterPro" id="IPR029063">
    <property type="entry name" value="SAM-dependent_MTases_sf"/>
</dbReference>
<evidence type="ECO:0000256" key="6">
    <source>
        <dbReference type="ARBA" id="ARBA00022694"/>
    </source>
</evidence>
<reference evidence="8" key="1">
    <citation type="submission" date="2020-10" db="EMBL/GenBank/DDBJ databases">
        <title>Microbiome of the Black Sea water column analyzed by genome centric metagenomics.</title>
        <authorList>
            <person name="Cabello-Yeves P.J."/>
            <person name="Callieri C."/>
            <person name="Picazo A."/>
            <person name="Mehrshad M."/>
            <person name="Haro-Moreno J.M."/>
            <person name="Roda-Garcia J."/>
            <person name="Dzembekova N."/>
            <person name="Slabakova V."/>
            <person name="Slabakova N."/>
            <person name="Moncheva S."/>
            <person name="Rodriguez-Valera F."/>
        </authorList>
    </citation>
    <scope>NUCLEOTIDE SEQUENCE</scope>
    <source>
        <strain evidence="8">BS307-5m-G49</strain>
    </source>
</reference>
<dbReference type="GO" id="GO:0043527">
    <property type="term" value="C:tRNA methyltransferase complex"/>
    <property type="evidence" value="ECO:0007669"/>
    <property type="project" value="TreeGrafter"/>
</dbReference>
<proteinExistence type="inferred from homology"/>
<evidence type="ECO:0000256" key="1">
    <source>
        <dbReference type="ARBA" id="ARBA00000142"/>
    </source>
</evidence>
<dbReference type="Proteomes" id="UP000744438">
    <property type="component" value="Unassembled WGS sequence"/>
</dbReference>
<gene>
    <name evidence="7 8" type="primary">trmB</name>
    <name evidence="8" type="ORF">ISQ63_00720</name>
</gene>
<evidence type="ECO:0000313" key="8">
    <source>
        <dbReference type="EMBL" id="MBL6811386.1"/>
    </source>
</evidence>
<dbReference type="EC" id="2.1.1.33" evidence="7"/>
<comment type="caution">
    <text evidence="8">The sequence shown here is derived from an EMBL/GenBank/DDBJ whole genome shotgun (WGS) entry which is preliminary data.</text>
</comment>
<comment type="catalytic activity">
    <reaction evidence="1 7">
        <text>guanosine(46) in tRNA + S-adenosyl-L-methionine = N(7)-methylguanosine(46) in tRNA + S-adenosyl-L-homocysteine</text>
        <dbReference type="Rhea" id="RHEA:42708"/>
        <dbReference type="Rhea" id="RHEA-COMP:10188"/>
        <dbReference type="Rhea" id="RHEA-COMP:10189"/>
        <dbReference type="ChEBI" id="CHEBI:57856"/>
        <dbReference type="ChEBI" id="CHEBI:59789"/>
        <dbReference type="ChEBI" id="CHEBI:74269"/>
        <dbReference type="ChEBI" id="CHEBI:74480"/>
        <dbReference type="EC" id="2.1.1.33"/>
    </reaction>
</comment>
<dbReference type="HAMAP" id="MF_01057">
    <property type="entry name" value="tRNA_methyltr_TrmB"/>
    <property type="match status" value="1"/>
</dbReference>
<comment type="similarity">
    <text evidence="7">Belongs to the class I-like SAM-binding methyltransferase superfamily. TrmB family.</text>
</comment>
<evidence type="ECO:0000256" key="3">
    <source>
        <dbReference type="ARBA" id="ARBA00022603"/>
    </source>
</evidence>
<dbReference type="PANTHER" id="PTHR23417">
    <property type="entry name" value="3-DEOXY-D-MANNO-OCTULOSONIC-ACID TRANSFERASE/TRNA GUANINE-N 7 - -METHYLTRANSFERASE"/>
    <property type="match status" value="1"/>
</dbReference>
<dbReference type="AlphaFoldDB" id="A0A937HY97"/>
<dbReference type="InterPro" id="IPR055361">
    <property type="entry name" value="tRNA_methyltr_TrmB_bact"/>
</dbReference>
<feature type="binding site" evidence="7">
    <location>
        <position position="127"/>
    </location>
    <ligand>
        <name>S-adenosyl-L-methionine</name>
        <dbReference type="ChEBI" id="CHEBI:59789"/>
    </ligand>
</feature>
<name>A0A937HY97_9GAMM</name>
<evidence type="ECO:0000256" key="7">
    <source>
        <dbReference type="HAMAP-Rule" id="MF_01057"/>
    </source>
</evidence>
<protein>
    <recommendedName>
        <fullName evidence="7">tRNA (guanine-N(7)-)-methyltransferase</fullName>
        <ecNumber evidence="7">2.1.1.33</ecNumber>
    </recommendedName>
    <alternativeName>
        <fullName evidence="7">tRNA (guanine(46)-N(7))-methyltransferase</fullName>
    </alternativeName>
    <alternativeName>
        <fullName evidence="7">tRNA(m7G46)-methyltransferase</fullName>
    </alternativeName>
</protein>
<evidence type="ECO:0000256" key="4">
    <source>
        <dbReference type="ARBA" id="ARBA00022679"/>
    </source>
</evidence>
<evidence type="ECO:0000256" key="2">
    <source>
        <dbReference type="ARBA" id="ARBA00003015"/>
    </source>
</evidence>
<comment type="caution">
    <text evidence="7">Lacks conserved residue(s) required for the propagation of feature annotation.</text>
</comment>
<dbReference type="PANTHER" id="PTHR23417:SF14">
    <property type="entry name" value="PENTACOTRIPEPTIDE-REPEAT REGION OF PRORP DOMAIN-CONTAINING PROTEIN"/>
    <property type="match status" value="1"/>
</dbReference>
<dbReference type="InterPro" id="IPR003358">
    <property type="entry name" value="tRNA_(Gua-N-7)_MeTrfase_Trmb"/>
</dbReference>
<keyword evidence="6 7" id="KW-0819">tRNA processing</keyword>
<accession>A0A937HY97</accession>
<feature type="binding site" evidence="7">
    <location>
        <position position="78"/>
    </location>
    <ligand>
        <name>S-adenosyl-L-methionine</name>
        <dbReference type="ChEBI" id="CHEBI:59789"/>
    </ligand>
</feature>
<dbReference type="Gene3D" id="3.40.50.150">
    <property type="entry name" value="Vaccinia Virus protein VP39"/>
    <property type="match status" value="1"/>
</dbReference>
<dbReference type="SUPFAM" id="SSF53335">
    <property type="entry name" value="S-adenosyl-L-methionine-dependent methyltransferases"/>
    <property type="match status" value="1"/>
</dbReference>
<keyword evidence="5 7" id="KW-0949">S-adenosyl-L-methionine</keyword>
<dbReference type="PROSITE" id="PS51625">
    <property type="entry name" value="SAM_MT_TRMB"/>
    <property type="match status" value="1"/>
</dbReference>
<dbReference type="GO" id="GO:0008176">
    <property type="term" value="F:tRNA (guanine(46)-N7)-methyltransferase activity"/>
    <property type="evidence" value="ECO:0007669"/>
    <property type="project" value="UniProtKB-UniRule"/>
</dbReference>
<evidence type="ECO:0000256" key="5">
    <source>
        <dbReference type="ARBA" id="ARBA00022691"/>
    </source>
</evidence>
<organism evidence="8 9">
    <name type="scientific">SAR86 cluster bacterium</name>
    <dbReference type="NCBI Taxonomy" id="2030880"/>
    <lineage>
        <taxon>Bacteria</taxon>
        <taxon>Pseudomonadati</taxon>
        <taxon>Pseudomonadota</taxon>
        <taxon>Gammaproteobacteria</taxon>
        <taxon>SAR86 cluster</taxon>
    </lineage>
</organism>
<comment type="pathway">
    <text evidence="7">tRNA modification; N(7)-methylguanine-tRNA biosynthesis.</text>
</comment>
<evidence type="ECO:0000313" key="9">
    <source>
        <dbReference type="Proteomes" id="UP000744438"/>
    </source>
</evidence>
<feature type="binding site" evidence="7">
    <location>
        <position position="105"/>
    </location>
    <ligand>
        <name>S-adenosyl-L-methionine</name>
        <dbReference type="ChEBI" id="CHEBI:59789"/>
    </ligand>
</feature>